<evidence type="ECO:0000256" key="1">
    <source>
        <dbReference type="ARBA" id="ARBA00004123"/>
    </source>
</evidence>
<keyword evidence="3" id="KW-0677">Repeat</keyword>
<dbReference type="SUPFAM" id="SSF54928">
    <property type="entry name" value="RNA-binding domain, RBD"/>
    <property type="match status" value="1"/>
</dbReference>
<dbReference type="Pfam" id="PF00076">
    <property type="entry name" value="RRM_1"/>
    <property type="match status" value="2"/>
</dbReference>
<dbReference type="GO" id="GO:0003729">
    <property type="term" value="F:mRNA binding"/>
    <property type="evidence" value="ECO:0007669"/>
    <property type="project" value="TreeGrafter"/>
</dbReference>
<dbReference type="AlphaFoldDB" id="A0A7S1A2X2"/>
<accession>A0A7S1A2X2</accession>
<evidence type="ECO:0000313" key="9">
    <source>
        <dbReference type="EMBL" id="CAD8840975.1"/>
    </source>
</evidence>
<feature type="domain" description="RRM" evidence="8">
    <location>
        <begin position="233"/>
        <end position="305"/>
    </location>
</feature>
<dbReference type="InterPro" id="IPR035979">
    <property type="entry name" value="RBD_domain_sf"/>
</dbReference>
<sequence length="315" mass="35411">MAHVPVRYRVWVGGLPRDIQQGDLAAKFSKFGPILDITVRHSEVDTYSFITFVERHDAEIAIARMDRSCAWGTPVKVNISKDFPPNGPRQRGSDGRPINSAHKAQARSAPRWSLSRSRHGRSRSRLALRDRKLHLSPCAGLIRRSPLRGHGLLARGRPRRRHLSPLCRSPLRHASSSEKSHSRPSQALRVRCVPRRSLLCSSPCRPSPLVSSRVVAMRKVRAPSPCKLRVGEHRITIENIPDDMSWLELTDLGKEYGSSVTFCRTYRQGSTCCGMLEFEDSEDAKRAITELNGRHIQGGAAPMRVWEGVESKLPR</sequence>
<evidence type="ECO:0000256" key="6">
    <source>
        <dbReference type="PROSITE-ProRule" id="PRU00176"/>
    </source>
</evidence>
<comment type="subcellular location">
    <subcellularLocation>
        <location evidence="1">Nucleus</location>
    </subcellularLocation>
</comment>
<keyword evidence="5" id="KW-0539">Nucleus</keyword>
<feature type="domain" description="RRM" evidence="8">
    <location>
        <begin position="8"/>
        <end position="82"/>
    </location>
</feature>
<proteinExistence type="predicted"/>
<evidence type="ECO:0000259" key="8">
    <source>
        <dbReference type="PROSITE" id="PS50102"/>
    </source>
</evidence>
<dbReference type="SMART" id="SM00360">
    <property type="entry name" value="RRM"/>
    <property type="match status" value="2"/>
</dbReference>
<dbReference type="GO" id="GO:0005737">
    <property type="term" value="C:cytoplasm"/>
    <property type="evidence" value="ECO:0007669"/>
    <property type="project" value="TreeGrafter"/>
</dbReference>
<dbReference type="InterPro" id="IPR000504">
    <property type="entry name" value="RRM_dom"/>
</dbReference>
<evidence type="ECO:0000256" key="2">
    <source>
        <dbReference type="ARBA" id="ARBA00022664"/>
    </source>
</evidence>
<dbReference type="InterPro" id="IPR012677">
    <property type="entry name" value="Nucleotide-bd_a/b_plait_sf"/>
</dbReference>
<keyword evidence="4 6" id="KW-0694">RNA-binding</keyword>
<dbReference type="EMBL" id="HBFQ01021882">
    <property type="protein sequence ID" value="CAD8840975.1"/>
    <property type="molecule type" value="Transcribed_RNA"/>
</dbReference>
<evidence type="ECO:0000256" key="5">
    <source>
        <dbReference type="ARBA" id="ARBA00023242"/>
    </source>
</evidence>
<feature type="region of interest" description="Disordered" evidence="7">
    <location>
        <begin position="152"/>
        <end position="187"/>
    </location>
</feature>
<evidence type="ECO:0000256" key="4">
    <source>
        <dbReference type="ARBA" id="ARBA00022884"/>
    </source>
</evidence>
<dbReference type="PANTHER" id="PTHR23003:SF62">
    <property type="entry name" value="SERINE_ARGININE (SR)-TYPE SHUTTLING MRNA BINDING PROTEIN NPL3"/>
    <property type="match status" value="1"/>
</dbReference>
<dbReference type="GO" id="GO:0005634">
    <property type="term" value="C:nucleus"/>
    <property type="evidence" value="ECO:0007669"/>
    <property type="project" value="UniProtKB-SubCell"/>
</dbReference>
<dbReference type="Gene3D" id="3.30.70.330">
    <property type="match status" value="2"/>
</dbReference>
<dbReference type="PANTHER" id="PTHR23003">
    <property type="entry name" value="RNA RECOGNITION MOTIF RRM DOMAIN CONTAINING PROTEIN"/>
    <property type="match status" value="1"/>
</dbReference>
<feature type="compositionally biased region" description="Basic residues" evidence="7">
    <location>
        <begin position="116"/>
        <end position="127"/>
    </location>
</feature>
<dbReference type="PROSITE" id="PS50102">
    <property type="entry name" value="RRM"/>
    <property type="match status" value="2"/>
</dbReference>
<gene>
    <name evidence="9" type="ORF">NSCI0253_LOCUS15323</name>
</gene>
<feature type="region of interest" description="Disordered" evidence="7">
    <location>
        <begin position="79"/>
        <end position="127"/>
    </location>
</feature>
<evidence type="ECO:0000256" key="3">
    <source>
        <dbReference type="ARBA" id="ARBA00022737"/>
    </source>
</evidence>
<keyword evidence="2" id="KW-0507">mRNA processing</keyword>
<organism evidence="9">
    <name type="scientific">Noctiluca scintillans</name>
    <name type="common">Sea sparkle</name>
    <name type="synonym">Red tide dinoflagellate</name>
    <dbReference type="NCBI Taxonomy" id="2966"/>
    <lineage>
        <taxon>Eukaryota</taxon>
        <taxon>Sar</taxon>
        <taxon>Alveolata</taxon>
        <taxon>Dinophyceae</taxon>
        <taxon>Noctilucales</taxon>
        <taxon>Noctilucaceae</taxon>
        <taxon>Noctiluca</taxon>
    </lineage>
</organism>
<protein>
    <recommendedName>
        <fullName evidence="8">RRM domain-containing protein</fullName>
    </recommendedName>
</protein>
<reference evidence="9" key="1">
    <citation type="submission" date="2021-01" db="EMBL/GenBank/DDBJ databases">
        <authorList>
            <person name="Corre E."/>
            <person name="Pelletier E."/>
            <person name="Niang G."/>
            <person name="Scheremetjew M."/>
            <person name="Finn R."/>
            <person name="Kale V."/>
            <person name="Holt S."/>
            <person name="Cochrane G."/>
            <person name="Meng A."/>
            <person name="Brown T."/>
            <person name="Cohen L."/>
        </authorList>
    </citation>
    <scope>NUCLEOTIDE SEQUENCE</scope>
</reference>
<dbReference type="CDD" id="cd00590">
    <property type="entry name" value="RRM_SF"/>
    <property type="match status" value="1"/>
</dbReference>
<evidence type="ECO:0000256" key="7">
    <source>
        <dbReference type="SAM" id="MobiDB-lite"/>
    </source>
</evidence>
<dbReference type="GO" id="GO:0006397">
    <property type="term" value="P:mRNA processing"/>
    <property type="evidence" value="ECO:0007669"/>
    <property type="project" value="UniProtKB-KW"/>
</dbReference>
<name>A0A7S1A2X2_NOCSC</name>
<dbReference type="InterPro" id="IPR050374">
    <property type="entry name" value="RRT5_SRSF_SR"/>
</dbReference>